<sequence length="285" mass="30968">MPQVRKLDQDIEPIEATVVTTIDQHRPPTKTTEVAAQTNDAASIMSVIMQVAATPNVDVGNMERLMQMHERHVDRQASAAFSVAMVNAQKRIKPVTRKALNKHTASTYARLEDIDREISPIFTEEGFSLSFGTADSRLPGHLRITCDCMHSGGHTKLYQLDLPIDAAGSGGKTNKTGVQANGSTISYGRRYLTQMIFNVTTTDDDDDGISGAPAAEVSPPEPEALPPYPSEKFTENFPKWVAMILSGQKTADHIVVMLGLKASLTEHQKKTILAIIAPSQEGDAS</sequence>
<proteinExistence type="predicted"/>
<dbReference type="RefSeq" id="WP_259740040.1">
    <property type="nucleotide sequence ID" value="NZ_MOBI01000003.1"/>
</dbReference>
<dbReference type="AlphaFoldDB" id="A0A423H0C5"/>
<evidence type="ECO:0008006" key="4">
    <source>
        <dbReference type="Google" id="ProtNLM"/>
    </source>
</evidence>
<organism evidence="2 3">
    <name type="scientific">Pseudomonas brassicacearum</name>
    <dbReference type="NCBI Taxonomy" id="930166"/>
    <lineage>
        <taxon>Bacteria</taxon>
        <taxon>Pseudomonadati</taxon>
        <taxon>Pseudomonadota</taxon>
        <taxon>Gammaproteobacteria</taxon>
        <taxon>Pseudomonadales</taxon>
        <taxon>Pseudomonadaceae</taxon>
        <taxon>Pseudomonas</taxon>
    </lineage>
</organism>
<protein>
    <recommendedName>
        <fullName evidence="4">ERF family protein</fullName>
    </recommendedName>
</protein>
<evidence type="ECO:0000256" key="1">
    <source>
        <dbReference type="SAM" id="MobiDB-lite"/>
    </source>
</evidence>
<name>A0A423H0C5_9PSED</name>
<evidence type="ECO:0000313" key="2">
    <source>
        <dbReference type="EMBL" id="RON05181.1"/>
    </source>
</evidence>
<comment type="caution">
    <text evidence="2">The sequence shown here is derived from an EMBL/GenBank/DDBJ whole genome shotgun (WGS) entry which is preliminary data.</text>
</comment>
<dbReference type="InterPro" id="IPR007499">
    <property type="entry name" value="ERF_bacteria_virus"/>
</dbReference>
<dbReference type="Proteomes" id="UP000284684">
    <property type="component" value="Unassembled WGS sequence"/>
</dbReference>
<accession>A0A423H0C5</accession>
<dbReference type="Pfam" id="PF04404">
    <property type="entry name" value="ERF"/>
    <property type="match status" value="1"/>
</dbReference>
<feature type="region of interest" description="Disordered" evidence="1">
    <location>
        <begin position="203"/>
        <end position="223"/>
    </location>
</feature>
<evidence type="ECO:0000313" key="3">
    <source>
        <dbReference type="Proteomes" id="UP000284684"/>
    </source>
</evidence>
<reference evidence="2 3" key="1">
    <citation type="submission" date="2016-10" db="EMBL/GenBank/DDBJ databases">
        <title>Comparative genome analysis of multiple Pseudomonas spp. focuses on biocontrol and plant growth promoting traits.</title>
        <authorList>
            <person name="Tao X.-Y."/>
            <person name="Taylor C.G."/>
        </authorList>
    </citation>
    <scope>NUCLEOTIDE SEQUENCE [LARGE SCALE GENOMIC DNA]</scope>
    <source>
        <strain evidence="2 3">37D10</strain>
    </source>
</reference>
<dbReference type="EMBL" id="MOBI01000003">
    <property type="protein sequence ID" value="RON05181.1"/>
    <property type="molecule type" value="Genomic_DNA"/>
</dbReference>
<gene>
    <name evidence="2" type="ORF">BK658_02450</name>
</gene>